<evidence type="ECO:0000313" key="1">
    <source>
        <dbReference type="EMBL" id="SDW39442.1"/>
    </source>
</evidence>
<dbReference type="STRING" id="762486.SAMN05444411_101632"/>
<keyword evidence="2" id="KW-1185">Reference proteome</keyword>
<gene>
    <name evidence="1" type="ORF">SAMN05444411_101632</name>
</gene>
<proteinExistence type="predicted"/>
<dbReference type="Proteomes" id="UP000199595">
    <property type="component" value="Unassembled WGS sequence"/>
</dbReference>
<reference evidence="2" key="1">
    <citation type="submission" date="2016-10" db="EMBL/GenBank/DDBJ databases">
        <authorList>
            <person name="Varghese N."/>
            <person name="Submissions S."/>
        </authorList>
    </citation>
    <scope>NUCLEOTIDE SEQUENCE [LARGE SCALE GENOMIC DNA]</scope>
    <source>
        <strain evidence="2">DSM 24956</strain>
    </source>
</reference>
<protein>
    <submittedName>
        <fullName evidence="1">Uncharacterized conserved protein, DUF1800 family</fullName>
    </submittedName>
</protein>
<evidence type="ECO:0000313" key="2">
    <source>
        <dbReference type="Proteomes" id="UP000199595"/>
    </source>
</evidence>
<name>A0A1H2T6D7_9FLAO</name>
<dbReference type="RefSeq" id="WP_090119604.1">
    <property type="nucleotide sequence ID" value="NZ_FNNJ01000001.1"/>
</dbReference>
<accession>A0A1H2T6D7</accession>
<sequence>MKPKHIRHLYSRGGFGINPKDFSKLQQKSKKQLVNQLFETSKNSTPVKIASFNDIKKYKDFRNLNADEKRELQKLNRKKIIELNVAWIDRIFNPNEILRERMTLFWANHFVCKAQNIFHIQQFNNILRKNALGNFGDFVKEVSKSASMIKYLNAKQNKKQSPNENFARELMELFTLGVGNYSEKDIKESAKAFTGWNHKLNGDFILRERHHDFGEKEFFNKKGNFNGEDIIDIILEQKQCAQFICEKIYRYFVNTTINTNHINEMVRVFYPNYNIEKLMRFIFMSKWFYNEENIGTKIKSPIDLLAGINNVAPYKFKSKKQLLYLQKRLGQQLLNPINVAGWEGGQSWIDTNTLMLRLKLPAILFNNAVISLAGISEFEDTYEQYLKNRKRRKSYLKIEVNETEFNSNYSNLNALQIQQHLLSGKLSEDAKVLLSNIAFDKPKDYCLQLMSLPEYQLC</sequence>
<dbReference type="Pfam" id="PF08811">
    <property type="entry name" value="DUF1800"/>
    <property type="match status" value="1"/>
</dbReference>
<dbReference type="AlphaFoldDB" id="A0A1H2T6D7"/>
<dbReference type="InterPro" id="IPR014917">
    <property type="entry name" value="DUF1800"/>
</dbReference>
<dbReference type="EMBL" id="FNNJ01000001">
    <property type="protein sequence ID" value="SDW39442.1"/>
    <property type="molecule type" value="Genomic_DNA"/>
</dbReference>
<dbReference type="OrthoDB" id="9772295at2"/>
<organism evidence="1 2">
    <name type="scientific">Lutibacter oricola</name>
    <dbReference type="NCBI Taxonomy" id="762486"/>
    <lineage>
        <taxon>Bacteria</taxon>
        <taxon>Pseudomonadati</taxon>
        <taxon>Bacteroidota</taxon>
        <taxon>Flavobacteriia</taxon>
        <taxon>Flavobacteriales</taxon>
        <taxon>Flavobacteriaceae</taxon>
        <taxon>Lutibacter</taxon>
    </lineage>
</organism>